<dbReference type="PANTHER" id="PTHR22916">
    <property type="entry name" value="GLYCOSYLTRANSFERASE"/>
    <property type="match status" value="1"/>
</dbReference>
<evidence type="ECO:0000259" key="1">
    <source>
        <dbReference type="Pfam" id="PF00535"/>
    </source>
</evidence>
<dbReference type="Pfam" id="PF00535">
    <property type="entry name" value="Glycos_transf_2"/>
    <property type="match status" value="1"/>
</dbReference>
<evidence type="ECO:0000313" key="2">
    <source>
        <dbReference type="EMBL" id="GAG34251.1"/>
    </source>
</evidence>
<dbReference type="InterPro" id="IPR029044">
    <property type="entry name" value="Nucleotide-diphossugar_trans"/>
</dbReference>
<feature type="non-terminal residue" evidence="2">
    <location>
        <position position="126"/>
    </location>
</feature>
<dbReference type="GO" id="GO:0016758">
    <property type="term" value="F:hexosyltransferase activity"/>
    <property type="evidence" value="ECO:0007669"/>
    <property type="project" value="UniProtKB-ARBA"/>
</dbReference>
<dbReference type="PANTHER" id="PTHR22916:SF3">
    <property type="entry name" value="UDP-GLCNAC:BETAGAL BETA-1,3-N-ACETYLGLUCOSAMINYLTRANSFERASE-LIKE PROTEIN 1"/>
    <property type="match status" value="1"/>
</dbReference>
<gene>
    <name evidence="2" type="ORF">S01H1_72324</name>
</gene>
<organism evidence="2">
    <name type="scientific">marine sediment metagenome</name>
    <dbReference type="NCBI Taxonomy" id="412755"/>
    <lineage>
        <taxon>unclassified sequences</taxon>
        <taxon>metagenomes</taxon>
        <taxon>ecological metagenomes</taxon>
    </lineage>
</organism>
<dbReference type="Gene3D" id="3.90.550.10">
    <property type="entry name" value="Spore Coat Polysaccharide Biosynthesis Protein SpsA, Chain A"/>
    <property type="match status" value="1"/>
</dbReference>
<feature type="domain" description="Glycosyltransferase 2-like" evidence="1">
    <location>
        <begin position="7"/>
        <end position="110"/>
    </location>
</feature>
<dbReference type="EMBL" id="BARS01048225">
    <property type="protein sequence ID" value="GAG34251.1"/>
    <property type="molecule type" value="Genomic_DNA"/>
</dbReference>
<sequence length="126" mass="14303">MKGPLVSILIPTFNRAAYVFRAIRSAQAQTYRNIEIIVYDDGSTDGTSKALRQHRGITVHRRKTNRGVGNARNRLIAMAHGEYSCWLDSDDLANRWRVQLLLRTIQKYDVPFVRSAITIFSGGKLP</sequence>
<proteinExistence type="predicted"/>
<dbReference type="SUPFAM" id="SSF53448">
    <property type="entry name" value="Nucleotide-diphospho-sugar transferases"/>
    <property type="match status" value="1"/>
</dbReference>
<dbReference type="InterPro" id="IPR001173">
    <property type="entry name" value="Glyco_trans_2-like"/>
</dbReference>
<dbReference type="CDD" id="cd00761">
    <property type="entry name" value="Glyco_tranf_GTA_type"/>
    <property type="match status" value="1"/>
</dbReference>
<accession>X0YBN7</accession>
<name>X0YBN7_9ZZZZ</name>
<reference evidence="2" key="1">
    <citation type="journal article" date="2014" name="Front. Microbiol.">
        <title>High frequency of phylogenetically diverse reductive dehalogenase-homologous genes in deep subseafloor sedimentary metagenomes.</title>
        <authorList>
            <person name="Kawai M."/>
            <person name="Futagami T."/>
            <person name="Toyoda A."/>
            <person name="Takaki Y."/>
            <person name="Nishi S."/>
            <person name="Hori S."/>
            <person name="Arai W."/>
            <person name="Tsubouchi T."/>
            <person name="Morono Y."/>
            <person name="Uchiyama I."/>
            <person name="Ito T."/>
            <person name="Fujiyama A."/>
            <person name="Inagaki F."/>
            <person name="Takami H."/>
        </authorList>
    </citation>
    <scope>NUCLEOTIDE SEQUENCE</scope>
    <source>
        <strain evidence="2">Expedition CK06-06</strain>
    </source>
</reference>
<comment type="caution">
    <text evidence="2">The sequence shown here is derived from an EMBL/GenBank/DDBJ whole genome shotgun (WGS) entry which is preliminary data.</text>
</comment>
<protein>
    <recommendedName>
        <fullName evidence="1">Glycosyltransferase 2-like domain-containing protein</fullName>
    </recommendedName>
</protein>
<dbReference type="AlphaFoldDB" id="X0YBN7"/>